<organism evidence="1 2">
    <name type="scientific">Rhizobium tropici</name>
    <dbReference type="NCBI Taxonomy" id="398"/>
    <lineage>
        <taxon>Bacteria</taxon>
        <taxon>Pseudomonadati</taxon>
        <taxon>Pseudomonadota</taxon>
        <taxon>Alphaproteobacteria</taxon>
        <taxon>Hyphomicrobiales</taxon>
        <taxon>Rhizobiaceae</taxon>
        <taxon>Rhizobium/Agrobacterium group</taxon>
        <taxon>Rhizobium</taxon>
    </lineage>
</organism>
<accession>A0A329YIK7</accession>
<comment type="caution">
    <text evidence="1">The sequence shown here is derived from an EMBL/GenBank/DDBJ whole genome shotgun (WGS) entry which is preliminary data.</text>
</comment>
<dbReference type="EMBL" id="QMKK01000042">
    <property type="protein sequence ID" value="RAX40280.1"/>
    <property type="molecule type" value="Genomic_DNA"/>
</dbReference>
<name>A0A329YIK7_RHITR</name>
<evidence type="ECO:0000313" key="2">
    <source>
        <dbReference type="Proteomes" id="UP000251205"/>
    </source>
</evidence>
<dbReference type="RefSeq" id="WP_112342884.1">
    <property type="nucleotide sequence ID" value="NZ_QMKK01000042.1"/>
</dbReference>
<protein>
    <submittedName>
        <fullName evidence="1">Uncharacterized protein</fullName>
    </submittedName>
</protein>
<reference evidence="1 2" key="1">
    <citation type="submission" date="2018-06" db="EMBL/GenBank/DDBJ databases">
        <title>Whole Genome Sequence of an efficient microsymbiont, Rhizobium tropici.</title>
        <authorList>
            <person name="Srinivasan R."/>
            <person name="Singh H.V."/>
            <person name="Srivastava R."/>
            <person name="Kumari B."/>
            <person name="Radhakrishna A."/>
        </authorList>
    </citation>
    <scope>NUCLEOTIDE SEQUENCE [LARGE SCALE GENOMIC DNA]</scope>
    <source>
        <strain evidence="1 2">IGFRI Rhizo-19</strain>
    </source>
</reference>
<sequence length="188" mass="20626">MGDVIYLENDDDDCSDGPKPKADMMTISGSDALALSEFVRHVNIRCYDERFKDRGMMKSPALRSHLDRVQQILDTLLDYPRIEPFYYWPPPSEMPADQVEPELISAVADRMEVHFHCVGIYLAPDGIHVGSLEVAIDDEAGEACAIVSVRGMTSAATWTKAGASLDETIGIFVNAISFKEEGGAEPSA</sequence>
<dbReference type="Proteomes" id="UP000251205">
    <property type="component" value="Unassembled WGS sequence"/>
</dbReference>
<gene>
    <name evidence="1" type="ORF">DQ393_16780</name>
</gene>
<evidence type="ECO:0000313" key="1">
    <source>
        <dbReference type="EMBL" id="RAX40280.1"/>
    </source>
</evidence>
<dbReference type="OrthoDB" id="8381826at2"/>
<dbReference type="AlphaFoldDB" id="A0A329YIK7"/>
<proteinExistence type="predicted"/>